<reference evidence="1 2" key="1">
    <citation type="submission" date="2018-12" db="EMBL/GenBank/DDBJ databases">
        <title>Genome Sequence of Candidatus Viridilinea halotolerans isolated from saline sulfide-rich spring.</title>
        <authorList>
            <person name="Grouzdev D.S."/>
            <person name="Burganskaya E.I."/>
            <person name="Krutkina M.S."/>
            <person name="Sukhacheva M.V."/>
            <person name="Gorlenko V.M."/>
        </authorList>
    </citation>
    <scope>NUCLEOTIDE SEQUENCE [LARGE SCALE GENOMIC DNA]</scope>
    <source>
        <strain evidence="1">Chok-6</strain>
    </source>
</reference>
<dbReference type="AlphaFoldDB" id="A0A426TSQ3"/>
<gene>
    <name evidence="1" type="ORF">EI684_19395</name>
</gene>
<sequence>MNEEEAAAAMAAVSSILDEEATIAAMQHDSIPPKRWPTATRLITQGIIPTRLPGNLNWGSIERLRRATRGGTGITGQ</sequence>
<evidence type="ECO:0000313" key="1">
    <source>
        <dbReference type="EMBL" id="RRR67177.1"/>
    </source>
</evidence>
<organism evidence="1 2">
    <name type="scientific">Candidatus Viridilinea halotolerans</name>
    <dbReference type="NCBI Taxonomy" id="2491704"/>
    <lineage>
        <taxon>Bacteria</taxon>
        <taxon>Bacillati</taxon>
        <taxon>Chloroflexota</taxon>
        <taxon>Chloroflexia</taxon>
        <taxon>Chloroflexales</taxon>
        <taxon>Chloroflexineae</taxon>
        <taxon>Oscillochloridaceae</taxon>
        <taxon>Candidatus Viridilinea</taxon>
    </lineage>
</organism>
<dbReference type="EMBL" id="RSAS01000805">
    <property type="protein sequence ID" value="RRR67177.1"/>
    <property type="molecule type" value="Genomic_DNA"/>
</dbReference>
<accession>A0A426TSQ3</accession>
<proteinExistence type="predicted"/>
<protein>
    <submittedName>
        <fullName evidence="1">Uncharacterized protein</fullName>
    </submittedName>
</protein>
<name>A0A426TSQ3_9CHLR</name>
<dbReference type="Proteomes" id="UP000280307">
    <property type="component" value="Unassembled WGS sequence"/>
</dbReference>
<comment type="caution">
    <text evidence="1">The sequence shown here is derived from an EMBL/GenBank/DDBJ whole genome shotgun (WGS) entry which is preliminary data.</text>
</comment>
<evidence type="ECO:0000313" key="2">
    <source>
        <dbReference type="Proteomes" id="UP000280307"/>
    </source>
</evidence>